<feature type="domain" description="DUF559" evidence="2">
    <location>
        <begin position="235"/>
        <end position="300"/>
    </location>
</feature>
<gene>
    <name evidence="3" type="ORF">CORTU0001_1884</name>
</gene>
<comment type="caution">
    <text evidence="3">The sequence shown here is derived from an EMBL/GenBank/DDBJ whole genome shotgun (WGS) entry which is preliminary data.</text>
</comment>
<dbReference type="Gene3D" id="3.40.960.10">
    <property type="entry name" value="VSR Endonuclease"/>
    <property type="match status" value="1"/>
</dbReference>
<dbReference type="SUPFAM" id="SSF52980">
    <property type="entry name" value="Restriction endonuclease-like"/>
    <property type="match status" value="1"/>
</dbReference>
<organism evidence="3 4">
    <name type="scientific">Corynebacterium tuberculostearicum SK141</name>
    <dbReference type="NCBI Taxonomy" id="553206"/>
    <lineage>
        <taxon>Bacteria</taxon>
        <taxon>Bacillati</taxon>
        <taxon>Actinomycetota</taxon>
        <taxon>Actinomycetes</taxon>
        <taxon>Mycobacteriales</taxon>
        <taxon>Corynebacteriaceae</taxon>
        <taxon>Corynebacterium</taxon>
    </lineage>
</organism>
<dbReference type="Proteomes" id="UP000004384">
    <property type="component" value="Unassembled WGS sequence"/>
</dbReference>
<dbReference type="EMBL" id="ACVP01000012">
    <property type="protein sequence ID" value="EET77647.1"/>
    <property type="molecule type" value="Genomic_DNA"/>
</dbReference>
<evidence type="ECO:0000313" key="3">
    <source>
        <dbReference type="EMBL" id="EET77647.1"/>
    </source>
</evidence>
<dbReference type="InterPro" id="IPR007569">
    <property type="entry name" value="DUF559"/>
</dbReference>
<evidence type="ECO:0000259" key="2">
    <source>
        <dbReference type="Pfam" id="PF04480"/>
    </source>
</evidence>
<feature type="region of interest" description="Disordered" evidence="1">
    <location>
        <begin position="1"/>
        <end position="46"/>
    </location>
</feature>
<evidence type="ECO:0000256" key="1">
    <source>
        <dbReference type="SAM" id="MobiDB-lite"/>
    </source>
</evidence>
<dbReference type="Pfam" id="PF04480">
    <property type="entry name" value="DUF559"/>
    <property type="match status" value="1"/>
</dbReference>
<sequence length="330" mass="37577">MSAKGSYPQLSRPRSEKSPPTPGLSTGCRDAHSYSSTRPLRLSPMGEWTTAELRGQGLSKDAIRRKVREGKLFRVHRGIYTDEWTPWAVARALAHGLSRIHFTGKTAQEIYLGRQLTFPLEAEGPRTLKGKNFRVSHSRLQATHNVNGLPVVQPLWAARRISRACRPLLEEHYRGKHGPGRLETDRRRMRRVPRSLKETIRHAAIGADSPPERTLSRKLRTEGIFPEHNALIAGYRFDLRIGRLLVEVDGWEYHKHSVAFQADRSKQNAAVAHGYTVLRFTADDIKYHLSEAILLIKATLEVLKGRNPELPTSAAQPYWKWHLCVRHLPQ</sequence>
<accession>C6R8C7</accession>
<proteinExistence type="predicted"/>
<dbReference type="AlphaFoldDB" id="C6R8C7"/>
<name>C6R8C7_9CORY</name>
<evidence type="ECO:0000313" key="4">
    <source>
        <dbReference type="Proteomes" id="UP000004384"/>
    </source>
</evidence>
<dbReference type="InterPro" id="IPR011335">
    <property type="entry name" value="Restrct_endonuc-II-like"/>
</dbReference>
<protein>
    <recommendedName>
        <fullName evidence="2">DUF559 domain-containing protein</fullName>
    </recommendedName>
</protein>
<dbReference type="PROSITE" id="PS51257">
    <property type="entry name" value="PROKAR_LIPOPROTEIN"/>
    <property type="match status" value="1"/>
</dbReference>
<reference evidence="3 4" key="1">
    <citation type="submission" date="2009-06" db="EMBL/GenBank/DDBJ databases">
        <authorList>
            <person name="Dodson R."/>
            <person name="Sebastian Y."/>
            <person name="Madupu R."/>
            <person name="Durkin A.S."/>
            <person name="Torralba M."/>
            <person name="Methe B."/>
            <person name="Sutton G.G."/>
            <person name="Strausberg R.L."/>
            <person name="Nelson K.E."/>
        </authorList>
    </citation>
    <scope>NUCLEOTIDE SEQUENCE [LARGE SCALE GENOMIC DNA]</scope>
    <source>
        <strain evidence="3 4">SK141</strain>
    </source>
</reference>